<sequence length="53" mass="5948">MSKREERGLATSAGLVRYMDESLSKIKVKPEHVIGLTVAFIIIETILTYGRLL</sequence>
<evidence type="ECO:0000256" key="1">
    <source>
        <dbReference type="ARBA" id="ARBA00006103"/>
    </source>
</evidence>
<keyword evidence="11" id="KW-1185">Reference proteome</keyword>
<evidence type="ECO:0000313" key="11">
    <source>
        <dbReference type="Proteomes" id="UP000053695"/>
    </source>
</evidence>
<evidence type="ECO:0000313" key="10">
    <source>
        <dbReference type="EMBL" id="ENN96010.1"/>
    </source>
</evidence>
<keyword evidence="6" id="KW-0811">Translocation</keyword>
<evidence type="ECO:0000256" key="7">
    <source>
        <dbReference type="ARBA" id="ARBA00023136"/>
    </source>
</evidence>
<proteinExistence type="inferred from homology"/>
<evidence type="ECO:0000256" key="3">
    <source>
        <dbReference type="ARBA" id="ARBA00022692"/>
    </source>
</evidence>
<dbReference type="GO" id="GO:0012505">
    <property type="term" value="C:endomembrane system"/>
    <property type="evidence" value="ECO:0007669"/>
    <property type="project" value="UniProtKB-SubCell"/>
</dbReference>
<dbReference type="InterPro" id="IPR016482">
    <property type="entry name" value="SecG/Sec61-beta/Sbh"/>
</dbReference>
<keyword evidence="7 9" id="KW-0472">Membrane</keyword>
<comment type="similarity">
    <text evidence="1">Belongs to the SEC61-beta family.</text>
</comment>
<reference evidence="10 11" key="1">
    <citation type="journal article" date="2013" name="Genome Announc.">
        <title>Draft Genome Sequence of a Highly Flagellated, Fast-Swimming Archaeon, Methanocaldococcus villosus Strain KIN24-T80 (DSM 22612).</title>
        <authorList>
            <person name="Thennarasu S."/>
            <person name="Polireddy D."/>
            <person name="Antony A."/>
            <person name="Yada M.R."/>
            <person name="Algarawi S."/>
            <person name="Sivakumar N."/>
        </authorList>
    </citation>
    <scope>NUCLEOTIDE SEQUENCE [LARGE SCALE GENOMIC DNA]</scope>
    <source>
        <strain evidence="10 11">KIN24-T80</strain>
    </source>
</reference>
<evidence type="ECO:0000256" key="5">
    <source>
        <dbReference type="ARBA" id="ARBA00022989"/>
    </source>
</evidence>
<dbReference type="Pfam" id="PF03911">
    <property type="entry name" value="Sec61_beta"/>
    <property type="match status" value="1"/>
</dbReference>
<dbReference type="GO" id="GO:0015031">
    <property type="term" value="P:protein transport"/>
    <property type="evidence" value="ECO:0007669"/>
    <property type="project" value="UniProtKB-KW"/>
</dbReference>
<name>N6VQ51_9EURY</name>
<gene>
    <name evidence="10" type="ORF">J422_04695</name>
</gene>
<accession>N6VQ51</accession>
<comment type="subcellular location">
    <subcellularLocation>
        <location evidence="8">Endomembrane system</location>
        <topology evidence="8">Single-pass membrane protein</topology>
    </subcellularLocation>
</comment>
<evidence type="ECO:0000256" key="8">
    <source>
        <dbReference type="ARBA" id="ARBA00037847"/>
    </source>
</evidence>
<dbReference type="AlphaFoldDB" id="N6VQ51"/>
<comment type="caution">
    <text evidence="10">The sequence shown here is derived from an EMBL/GenBank/DDBJ whole genome shotgun (WGS) entry which is preliminary data.</text>
</comment>
<evidence type="ECO:0008006" key="12">
    <source>
        <dbReference type="Google" id="ProtNLM"/>
    </source>
</evidence>
<dbReference type="NCBIfam" id="NF002318">
    <property type="entry name" value="PRK01253.1"/>
    <property type="match status" value="1"/>
</dbReference>
<evidence type="ECO:0000256" key="2">
    <source>
        <dbReference type="ARBA" id="ARBA00022448"/>
    </source>
</evidence>
<dbReference type="EMBL" id="APMM01000030">
    <property type="protein sequence ID" value="ENN96010.1"/>
    <property type="molecule type" value="Genomic_DNA"/>
</dbReference>
<dbReference type="RefSeq" id="WP_004591976.1">
    <property type="nucleotide sequence ID" value="NZ_APMM01000030.1"/>
</dbReference>
<keyword evidence="5 9" id="KW-1133">Transmembrane helix</keyword>
<evidence type="ECO:0000256" key="6">
    <source>
        <dbReference type="ARBA" id="ARBA00023010"/>
    </source>
</evidence>
<keyword evidence="4" id="KW-0653">Protein transport</keyword>
<protein>
    <recommendedName>
        <fullName evidence="12">Preprotein translocase subunit SecG</fullName>
    </recommendedName>
</protein>
<dbReference type="PATRIC" id="fig|1069083.5.peg.918"/>
<feature type="transmembrane region" description="Helical" evidence="9">
    <location>
        <begin position="33"/>
        <end position="52"/>
    </location>
</feature>
<organism evidence="10 11">
    <name type="scientific">Methanocaldococcus villosus KIN24-T80</name>
    <dbReference type="NCBI Taxonomy" id="1069083"/>
    <lineage>
        <taxon>Archaea</taxon>
        <taxon>Methanobacteriati</taxon>
        <taxon>Methanobacteriota</taxon>
        <taxon>Methanomada group</taxon>
        <taxon>Methanococci</taxon>
        <taxon>Methanococcales</taxon>
        <taxon>Methanocaldococcaceae</taxon>
        <taxon>Methanocaldococcus</taxon>
    </lineage>
</organism>
<keyword evidence="3 9" id="KW-0812">Transmembrane</keyword>
<dbReference type="SUPFAM" id="SSF103460">
    <property type="entry name" value="Sec-beta subunit"/>
    <property type="match status" value="1"/>
</dbReference>
<dbReference type="STRING" id="1069083.GCA_000371805_00957"/>
<evidence type="ECO:0000256" key="4">
    <source>
        <dbReference type="ARBA" id="ARBA00022927"/>
    </source>
</evidence>
<evidence type="ECO:0000256" key="9">
    <source>
        <dbReference type="SAM" id="Phobius"/>
    </source>
</evidence>
<dbReference type="OrthoDB" id="43651at2157"/>
<dbReference type="Proteomes" id="UP000053695">
    <property type="component" value="Unassembled WGS sequence"/>
</dbReference>
<keyword evidence="2" id="KW-0813">Transport</keyword>